<dbReference type="EMBL" id="AMZH03002046">
    <property type="protein sequence ID" value="RRT76980.1"/>
    <property type="molecule type" value="Genomic_DNA"/>
</dbReference>
<dbReference type="Proteomes" id="UP000287651">
    <property type="component" value="Unassembled WGS sequence"/>
</dbReference>
<evidence type="ECO:0000313" key="2">
    <source>
        <dbReference type="EMBL" id="RRT76980.1"/>
    </source>
</evidence>
<feature type="region of interest" description="Disordered" evidence="1">
    <location>
        <begin position="1"/>
        <end position="21"/>
    </location>
</feature>
<accession>A0A427AL95</accession>
<evidence type="ECO:0000256" key="1">
    <source>
        <dbReference type="SAM" id="MobiDB-lite"/>
    </source>
</evidence>
<dbReference type="AlphaFoldDB" id="A0A427AL95"/>
<sequence length="151" mass="16380">MTGPLSHVQVRPHCSRVGRSDVDDSTSRELLLGPMALVSYPLGLAGINLQEGKVGIGVPYVTHPTLKLVSQGQSEPSSLSSSILTRSDAKAIKAVEIMKSCHDFNSTLSVESLVLIRKLYSILDKYALSASLLGQRSYHEYPRGFASRLKP</sequence>
<proteinExistence type="predicted"/>
<reference evidence="2 3" key="1">
    <citation type="journal article" date="2014" name="Agronomy (Basel)">
        <title>A Draft Genome Sequence for Ensete ventricosum, the Drought-Tolerant Tree Against Hunger.</title>
        <authorList>
            <person name="Harrison J."/>
            <person name="Moore K.A."/>
            <person name="Paszkiewicz K."/>
            <person name="Jones T."/>
            <person name="Grant M."/>
            <person name="Ambacheew D."/>
            <person name="Muzemil S."/>
            <person name="Studholme D.J."/>
        </authorList>
    </citation>
    <scope>NUCLEOTIDE SEQUENCE [LARGE SCALE GENOMIC DNA]</scope>
</reference>
<comment type="caution">
    <text evidence="2">The sequence shown here is derived from an EMBL/GenBank/DDBJ whole genome shotgun (WGS) entry which is preliminary data.</text>
</comment>
<organism evidence="2 3">
    <name type="scientific">Ensete ventricosum</name>
    <name type="common">Abyssinian banana</name>
    <name type="synonym">Musa ensete</name>
    <dbReference type="NCBI Taxonomy" id="4639"/>
    <lineage>
        <taxon>Eukaryota</taxon>
        <taxon>Viridiplantae</taxon>
        <taxon>Streptophyta</taxon>
        <taxon>Embryophyta</taxon>
        <taxon>Tracheophyta</taxon>
        <taxon>Spermatophyta</taxon>
        <taxon>Magnoliopsida</taxon>
        <taxon>Liliopsida</taxon>
        <taxon>Zingiberales</taxon>
        <taxon>Musaceae</taxon>
        <taxon>Ensete</taxon>
    </lineage>
</organism>
<gene>
    <name evidence="2" type="ORF">B296_00029362</name>
</gene>
<protein>
    <submittedName>
        <fullName evidence="2">Uncharacterized protein</fullName>
    </submittedName>
</protein>
<evidence type="ECO:0000313" key="3">
    <source>
        <dbReference type="Proteomes" id="UP000287651"/>
    </source>
</evidence>
<name>A0A427AL95_ENSVE</name>